<name>A0AAV5MUE6_9ROSI</name>
<evidence type="ECO:0000313" key="1">
    <source>
        <dbReference type="EMBL" id="GKV52458.1"/>
    </source>
</evidence>
<proteinExistence type="predicted"/>
<reference evidence="1 2" key="1">
    <citation type="journal article" date="2021" name="Commun. Biol.">
        <title>The genome of Shorea leprosula (Dipterocarpaceae) highlights the ecological relevance of drought in aseasonal tropical rainforests.</title>
        <authorList>
            <person name="Ng K.K.S."/>
            <person name="Kobayashi M.J."/>
            <person name="Fawcett J.A."/>
            <person name="Hatakeyama M."/>
            <person name="Paape T."/>
            <person name="Ng C.H."/>
            <person name="Ang C.C."/>
            <person name="Tnah L.H."/>
            <person name="Lee C.T."/>
            <person name="Nishiyama T."/>
            <person name="Sese J."/>
            <person name="O'Brien M.J."/>
            <person name="Copetti D."/>
            <person name="Mohd Noor M.I."/>
            <person name="Ong R.C."/>
            <person name="Putra M."/>
            <person name="Sireger I.Z."/>
            <person name="Indrioko S."/>
            <person name="Kosugi Y."/>
            <person name="Izuno A."/>
            <person name="Isagi Y."/>
            <person name="Lee S.L."/>
            <person name="Shimizu K.K."/>
        </authorList>
    </citation>
    <scope>NUCLEOTIDE SEQUENCE [LARGE SCALE GENOMIC DNA]</scope>
    <source>
        <strain evidence="1">214</strain>
    </source>
</reference>
<accession>A0AAV5MUE6</accession>
<evidence type="ECO:0000313" key="2">
    <source>
        <dbReference type="Proteomes" id="UP001054252"/>
    </source>
</evidence>
<sequence>MKGVTVSRKLFQSPCPDGYNNGNEQLALCLWACKQFVPWGSSGPVLLAINNWLDTTKPVEKDEEVESVTLPPGIYPLLLWLSEESEDESSTITIAVDPLLVCFCQRHQRYC</sequence>
<comment type="caution">
    <text evidence="1">The sequence shown here is derived from an EMBL/GenBank/DDBJ whole genome shotgun (WGS) entry which is preliminary data.</text>
</comment>
<dbReference type="EMBL" id="BPVZ01000709">
    <property type="protein sequence ID" value="GKV52458.1"/>
    <property type="molecule type" value="Genomic_DNA"/>
</dbReference>
<keyword evidence="2" id="KW-1185">Reference proteome</keyword>
<dbReference type="AlphaFoldDB" id="A0AAV5MUE6"/>
<dbReference type="Proteomes" id="UP001054252">
    <property type="component" value="Unassembled WGS sequence"/>
</dbReference>
<gene>
    <name evidence="1" type="ORF">SLEP1_g59035</name>
</gene>
<protein>
    <submittedName>
        <fullName evidence="1">Uncharacterized protein</fullName>
    </submittedName>
</protein>
<organism evidence="1 2">
    <name type="scientific">Rubroshorea leprosula</name>
    <dbReference type="NCBI Taxonomy" id="152421"/>
    <lineage>
        <taxon>Eukaryota</taxon>
        <taxon>Viridiplantae</taxon>
        <taxon>Streptophyta</taxon>
        <taxon>Embryophyta</taxon>
        <taxon>Tracheophyta</taxon>
        <taxon>Spermatophyta</taxon>
        <taxon>Magnoliopsida</taxon>
        <taxon>eudicotyledons</taxon>
        <taxon>Gunneridae</taxon>
        <taxon>Pentapetalae</taxon>
        <taxon>rosids</taxon>
        <taxon>malvids</taxon>
        <taxon>Malvales</taxon>
        <taxon>Dipterocarpaceae</taxon>
        <taxon>Rubroshorea</taxon>
    </lineage>
</organism>